<keyword evidence="9" id="KW-1185">Reference proteome</keyword>
<dbReference type="EMBL" id="CAXHTA020000002">
    <property type="protein sequence ID" value="CAL5219105.1"/>
    <property type="molecule type" value="Genomic_DNA"/>
</dbReference>
<gene>
    <name evidence="8" type="primary">g878</name>
    <name evidence="8" type="ORF">VP750_LOCUS764</name>
</gene>
<dbReference type="PANTHER" id="PTHR16318">
    <property type="entry name" value="GAMMA-SECRETASE SUBUNIT PEN-2"/>
    <property type="match status" value="1"/>
</dbReference>
<proteinExistence type="inferred from homology"/>
<reference evidence="8 9" key="1">
    <citation type="submission" date="2024-06" db="EMBL/GenBank/DDBJ databases">
        <authorList>
            <person name="Kraege A."/>
            <person name="Thomma B."/>
        </authorList>
    </citation>
    <scope>NUCLEOTIDE SEQUENCE [LARGE SCALE GENOMIC DNA]</scope>
</reference>
<dbReference type="InterPro" id="IPR019379">
    <property type="entry name" value="Gamma_Secretase_Asp_P_PEN2"/>
</dbReference>
<keyword evidence="6 7" id="KW-0472">Membrane</keyword>
<evidence type="ECO:0000256" key="3">
    <source>
        <dbReference type="ARBA" id="ARBA00022692"/>
    </source>
</evidence>
<dbReference type="PANTHER" id="PTHR16318:SF0">
    <property type="entry name" value="GAMMA-SECRETASE SUBUNIT PEN-2"/>
    <property type="match status" value="1"/>
</dbReference>
<evidence type="ECO:0000313" key="9">
    <source>
        <dbReference type="Proteomes" id="UP001497392"/>
    </source>
</evidence>
<sequence>MDEERQGAAAQPQYIETVDEEEIPADSARRLSRNLFYAGFALLPWLWFSNIWLFWPQLWSSSDQHVRQYARGSAIGFVVASAIVLPWTLTFMIGGPGVVGQRVFDKMNLAGVDLSALGLAL</sequence>
<feature type="transmembrane region" description="Helical" evidence="7">
    <location>
        <begin position="35"/>
        <end position="55"/>
    </location>
</feature>
<keyword evidence="3 7" id="KW-0812">Transmembrane</keyword>
<comment type="caution">
    <text evidence="8">The sequence shown here is derived from an EMBL/GenBank/DDBJ whole genome shotgun (WGS) entry which is preliminary data.</text>
</comment>
<dbReference type="Pfam" id="PF10251">
    <property type="entry name" value="PEN-2"/>
    <property type="match status" value="1"/>
</dbReference>
<comment type="similarity">
    <text evidence="2">Belongs to the PEN-2 family.</text>
</comment>
<evidence type="ECO:0000256" key="6">
    <source>
        <dbReference type="ARBA" id="ARBA00023136"/>
    </source>
</evidence>
<comment type="subcellular location">
    <subcellularLocation>
        <location evidence="1">Membrane</location>
        <topology evidence="1">Multi-pass membrane protein</topology>
    </subcellularLocation>
</comment>
<keyword evidence="4" id="KW-0914">Notch signaling pathway</keyword>
<name>A0ABP1FKH0_9CHLO</name>
<evidence type="ECO:0000256" key="2">
    <source>
        <dbReference type="ARBA" id="ARBA00009607"/>
    </source>
</evidence>
<evidence type="ECO:0000256" key="7">
    <source>
        <dbReference type="SAM" id="Phobius"/>
    </source>
</evidence>
<evidence type="ECO:0000256" key="1">
    <source>
        <dbReference type="ARBA" id="ARBA00004141"/>
    </source>
</evidence>
<evidence type="ECO:0000313" key="8">
    <source>
        <dbReference type="EMBL" id="CAL5219105.1"/>
    </source>
</evidence>
<feature type="transmembrane region" description="Helical" evidence="7">
    <location>
        <begin position="75"/>
        <end position="99"/>
    </location>
</feature>
<dbReference type="Proteomes" id="UP001497392">
    <property type="component" value="Unassembled WGS sequence"/>
</dbReference>
<accession>A0ABP1FKH0</accession>
<evidence type="ECO:0000256" key="4">
    <source>
        <dbReference type="ARBA" id="ARBA00022976"/>
    </source>
</evidence>
<evidence type="ECO:0000256" key="5">
    <source>
        <dbReference type="ARBA" id="ARBA00022989"/>
    </source>
</evidence>
<organism evidence="8 9">
    <name type="scientific">Coccomyxa viridis</name>
    <dbReference type="NCBI Taxonomy" id="1274662"/>
    <lineage>
        <taxon>Eukaryota</taxon>
        <taxon>Viridiplantae</taxon>
        <taxon>Chlorophyta</taxon>
        <taxon>core chlorophytes</taxon>
        <taxon>Trebouxiophyceae</taxon>
        <taxon>Trebouxiophyceae incertae sedis</taxon>
        <taxon>Coccomyxaceae</taxon>
        <taxon>Coccomyxa</taxon>
    </lineage>
</organism>
<protein>
    <submittedName>
        <fullName evidence="8">G878 protein</fullName>
    </submittedName>
</protein>
<keyword evidence="5 7" id="KW-1133">Transmembrane helix</keyword>